<feature type="signal peptide" evidence="1">
    <location>
        <begin position="1"/>
        <end position="20"/>
    </location>
</feature>
<dbReference type="Proteomes" id="UP000768471">
    <property type="component" value="Unassembled WGS sequence"/>
</dbReference>
<sequence>MQRKLTILMLALLPIASAWAADSVKIANDSSGLPPDLVQNLAHTSKSMGVKEPMNVSTRSEGGARYAVVSGTSGTTCRIKLSNGNPPTILGLSCR</sequence>
<accession>A0ABS0NBN8</accession>
<reference evidence="2 3" key="1">
    <citation type="submission" date="2020-09" db="EMBL/GenBank/DDBJ databases">
        <title>Eikenella S3660 sp. nov., isolated from a throat swab.</title>
        <authorList>
            <person name="Buhl M."/>
        </authorList>
    </citation>
    <scope>NUCLEOTIDE SEQUENCE [LARGE SCALE GENOMIC DNA]</scope>
    <source>
        <strain evidence="2 3">S3360</strain>
    </source>
</reference>
<dbReference type="RefSeq" id="WP_197903548.1">
    <property type="nucleotide sequence ID" value="NZ_JACSGR010000006.1"/>
</dbReference>
<evidence type="ECO:0000256" key="1">
    <source>
        <dbReference type="SAM" id="SignalP"/>
    </source>
</evidence>
<protein>
    <submittedName>
        <fullName evidence="2">Uncharacterized protein</fullName>
    </submittedName>
</protein>
<comment type="caution">
    <text evidence="2">The sequence shown here is derived from an EMBL/GenBank/DDBJ whole genome shotgun (WGS) entry which is preliminary data.</text>
</comment>
<evidence type="ECO:0000313" key="3">
    <source>
        <dbReference type="Proteomes" id="UP000768471"/>
    </source>
</evidence>
<feature type="chain" id="PRO_5046308389" evidence="1">
    <location>
        <begin position="21"/>
        <end position="95"/>
    </location>
</feature>
<organism evidence="2 3">
    <name type="scientific">Eikenella glucosivorans</name>
    <dbReference type="NCBI Taxonomy" id="2766967"/>
    <lineage>
        <taxon>Bacteria</taxon>
        <taxon>Pseudomonadati</taxon>
        <taxon>Pseudomonadota</taxon>
        <taxon>Betaproteobacteria</taxon>
        <taxon>Neisseriales</taxon>
        <taxon>Neisseriaceae</taxon>
        <taxon>Eikenella</taxon>
    </lineage>
</organism>
<dbReference type="EMBL" id="JACSGR010000006">
    <property type="protein sequence ID" value="MBH5329717.1"/>
    <property type="molecule type" value="Genomic_DNA"/>
</dbReference>
<keyword evidence="1" id="KW-0732">Signal</keyword>
<name>A0ABS0NBN8_9NEIS</name>
<evidence type="ECO:0000313" key="2">
    <source>
        <dbReference type="EMBL" id="MBH5329717.1"/>
    </source>
</evidence>
<gene>
    <name evidence="2" type="ORF">H9Q10_08555</name>
</gene>
<keyword evidence="3" id="KW-1185">Reference proteome</keyword>
<proteinExistence type="predicted"/>